<dbReference type="PANTHER" id="PTHR30558">
    <property type="entry name" value="EXBD MEMBRANE COMPONENT OF PMF-DRIVEN MACROMOLECULE IMPORT SYSTEM"/>
    <property type="match status" value="1"/>
</dbReference>
<dbReference type="GO" id="GO:0005886">
    <property type="term" value="C:plasma membrane"/>
    <property type="evidence" value="ECO:0007669"/>
    <property type="project" value="UniProtKB-SubCell"/>
</dbReference>
<gene>
    <name evidence="9" type="ORF">M9979_08030</name>
</gene>
<evidence type="ECO:0000256" key="3">
    <source>
        <dbReference type="ARBA" id="ARBA00022475"/>
    </source>
</evidence>
<dbReference type="InterPro" id="IPR003400">
    <property type="entry name" value="ExbD"/>
</dbReference>
<dbReference type="EMBL" id="JAMLDY010000008">
    <property type="protein sequence ID" value="MCP3734817.1"/>
    <property type="molecule type" value="Genomic_DNA"/>
</dbReference>
<accession>A0A9X2KQE0</accession>
<keyword evidence="7" id="KW-0813">Transport</keyword>
<sequence>MPRKRAFSPAHAGPAHDAPLSELNITPLIDVMLVLLVMMILTLPTVLHKVAVDLPQGSAPPGETVTHPLVLARDGVVTLDGVAVNDAAMPARFRALKADPAALLVMRTDPEARYDRFDQVLAEVKRAGITRLGFAGNEAMVE</sequence>
<evidence type="ECO:0000256" key="8">
    <source>
        <dbReference type="SAM" id="Phobius"/>
    </source>
</evidence>
<protein>
    <submittedName>
        <fullName evidence="9">Biopolymer transporter ExbD</fullName>
    </submittedName>
</protein>
<dbReference type="PANTHER" id="PTHR30558:SF7">
    <property type="entry name" value="TOL-PAL SYSTEM PROTEIN TOLR"/>
    <property type="match status" value="1"/>
</dbReference>
<evidence type="ECO:0000256" key="1">
    <source>
        <dbReference type="ARBA" id="ARBA00004162"/>
    </source>
</evidence>
<name>A0A9X2KQE0_9SPHN</name>
<evidence type="ECO:0000256" key="5">
    <source>
        <dbReference type="ARBA" id="ARBA00022989"/>
    </source>
</evidence>
<dbReference type="Pfam" id="PF02472">
    <property type="entry name" value="ExbD"/>
    <property type="match status" value="1"/>
</dbReference>
<comment type="subcellular location">
    <subcellularLocation>
        <location evidence="1">Cell membrane</location>
        <topology evidence="1">Single-pass membrane protein</topology>
    </subcellularLocation>
    <subcellularLocation>
        <location evidence="7">Cell membrane</location>
        <topology evidence="7">Single-pass type II membrane protein</topology>
    </subcellularLocation>
</comment>
<proteinExistence type="inferred from homology"/>
<organism evidence="9 10">
    <name type="scientific">Sphingomonas liriopis</name>
    <dbReference type="NCBI Taxonomy" id="2949094"/>
    <lineage>
        <taxon>Bacteria</taxon>
        <taxon>Pseudomonadati</taxon>
        <taxon>Pseudomonadota</taxon>
        <taxon>Alphaproteobacteria</taxon>
        <taxon>Sphingomonadales</taxon>
        <taxon>Sphingomonadaceae</taxon>
        <taxon>Sphingomonas</taxon>
    </lineage>
</organism>
<dbReference type="GO" id="GO:0022857">
    <property type="term" value="F:transmembrane transporter activity"/>
    <property type="evidence" value="ECO:0007669"/>
    <property type="project" value="InterPro"/>
</dbReference>
<keyword evidence="10" id="KW-1185">Reference proteome</keyword>
<dbReference type="Proteomes" id="UP001139486">
    <property type="component" value="Unassembled WGS sequence"/>
</dbReference>
<dbReference type="GO" id="GO:0015031">
    <property type="term" value="P:protein transport"/>
    <property type="evidence" value="ECO:0007669"/>
    <property type="project" value="UniProtKB-KW"/>
</dbReference>
<dbReference type="RefSeq" id="WP_254288837.1">
    <property type="nucleotide sequence ID" value="NZ_JAMLDY010000008.1"/>
</dbReference>
<feature type="transmembrane region" description="Helical" evidence="8">
    <location>
        <begin position="28"/>
        <end position="47"/>
    </location>
</feature>
<keyword evidence="6 8" id="KW-0472">Membrane</keyword>
<reference evidence="9" key="1">
    <citation type="submission" date="2022-05" db="EMBL/GenBank/DDBJ databases">
        <title>Sphingomonas sp. strain RP10 Genome sequencing and assembly.</title>
        <authorList>
            <person name="Kim I."/>
        </authorList>
    </citation>
    <scope>NUCLEOTIDE SEQUENCE</scope>
    <source>
        <strain evidence="9">RP10</strain>
    </source>
</reference>
<evidence type="ECO:0000256" key="4">
    <source>
        <dbReference type="ARBA" id="ARBA00022692"/>
    </source>
</evidence>
<dbReference type="Gene3D" id="3.30.420.270">
    <property type="match status" value="1"/>
</dbReference>
<comment type="caution">
    <text evidence="9">The sequence shown here is derived from an EMBL/GenBank/DDBJ whole genome shotgun (WGS) entry which is preliminary data.</text>
</comment>
<evidence type="ECO:0000256" key="6">
    <source>
        <dbReference type="ARBA" id="ARBA00023136"/>
    </source>
</evidence>
<keyword evidence="3" id="KW-1003">Cell membrane</keyword>
<dbReference type="AlphaFoldDB" id="A0A9X2KQE0"/>
<evidence type="ECO:0000256" key="7">
    <source>
        <dbReference type="RuleBase" id="RU003879"/>
    </source>
</evidence>
<evidence type="ECO:0000256" key="2">
    <source>
        <dbReference type="ARBA" id="ARBA00005811"/>
    </source>
</evidence>
<keyword evidence="5 8" id="KW-1133">Transmembrane helix</keyword>
<comment type="similarity">
    <text evidence="2 7">Belongs to the ExbD/TolR family.</text>
</comment>
<keyword evidence="4 7" id="KW-0812">Transmembrane</keyword>
<evidence type="ECO:0000313" key="9">
    <source>
        <dbReference type="EMBL" id="MCP3734817.1"/>
    </source>
</evidence>
<evidence type="ECO:0000313" key="10">
    <source>
        <dbReference type="Proteomes" id="UP001139486"/>
    </source>
</evidence>
<keyword evidence="7" id="KW-0653">Protein transport</keyword>